<dbReference type="InterPro" id="IPR039373">
    <property type="entry name" value="Peptidase_M28B"/>
</dbReference>
<evidence type="ECO:0000256" key="1">
    <source>
        <dbReference type="ARBA" id="ARBA00005634"/>
    </source>
</evidence>
<evidence type="ECO:0000259" key="5">
    <source>
        <dbReference type="Pfam" id="PF04389"/>
    </source>
</evidence>
<dbReference type="PANTHER" id="PTHR10404">
    <property type="entry name" value="N-ACETYLATED-ALPHA-LINKED ACIDIC DIPEPTIDASE"/>
    <property type="match status" value="1"/>
</dbReference>
<dbReference type="AlphaFoldDB" id="A0A8H7F3R9"/>
<dbReference type="CDD" id="cd02121">
    <property type="entry name" value="PA_GCPII_like"/>
    <property type="match status" value="1"/>
</dbReference>
<gene>
    <name evidence="6" type="ORF">Agabi119p4_4671</name>
</gene>
<comment type="caution">
    <text evidence="6">The sequence shown here is derived from an EMBL/GenBank/DDBJ whole genome shotgun (WGS) entry which is preliminary data.</text>
</comment>
<feature type="transmembrane region" description="Helical" evidence="2">
    <location>
        <begin position="45"/>
        <end position="63"/>
    </location>
</feature>
<dbReference type="Gene3D" id="3.50.30.30">
    <property type="match status" value="1"/>
</dbReference>
<accession>A0A8H7F3R9</accession>
<dbReference type="PANTHER" id="PTHR10404:SF46">
    <property type="entry name" value="VACUOLAR PROTEIN SORTING-ASSOCIATED PROTEIN 70"/>
    <property type="match status" value="1"/>
</dbReference>
<evidence type="ECO:0000313" key="7">
    <source>
        <dbReference type="Proteomes" id="UP000629468"/>
    </source>
</evidence>
<evidence type="ECO:0008006" key="8">
    <source>
        <dbReference type="Google" id="ProtNLM"/>
    </source>
</evidence>
<dbReference type="CDD" id="cd08022">
    <property type="entry name" value="M28_PSMA_like"/>
    <property type="match status" value="1"/>
</dbReference>
<dbReference type="SUPFAM" id="SSF47672">
    <property type="entry name" value="Transferrin receptor-like dimerisation domain"/>
    <property type="match status" value="2"/>
</dbReference>
<comment type="similarity">
    <text evidence="1">Belongs to the peptidase M28 family. M28B subfamily.</text>
</comment>
<dbReference type="Pfam" id="PF02225">
    <property type="entry name" value="PA"/>
    <property type="match status" value="1"/>
</dbReference>
<evidence type="ECO:0000313" key="6">
    <source>
        <dbReference type="EMBL" id="KAF7776278.1"/>
    </source>
</evidence>
<keyword evidence="2" id="KW-0472">Membrane</keyword>
<proteinExistence type="inferred from homology"/>
<dbReference type="InterPro" id="IPR046450">
    <property type="entry name" value="PA_dom_sf"/>
</dbReference>
<dbReference type="InterPro" id="IPR007365">
    <property type="entry name" value="TFR-like_dimer_dom"/>
</dbReference>
<dbReference type="InterPro" id="IPR003137">
    <property type="entry name" value="PA_domain"/>
</dbReference>
<feature type="domain" description="Transferrin receptor-like dimerisation" evidence="4">
    <location>
        <begin position="807"/>
        <end position="886"/>
    </location>
</feature>
<name>A0A8H7F3R9_AGABI</name>
<keyword evidence="2" id="KW-1133">Transmembrane helix</keyword>
<feature type="domain" description="PA" evidence="3">
    <location>
        <begin position="229"/>
        <end position="295"/>
    </location>
</feature>
<dbReference type="Gene3D" id="3.40.630.10">
    <property type="entry name" value="Zn peptidases"/>
    <property type="match status" value="1"/>
</dbReference>
<dbReference type="InterPro" id="IPR007484">
    <property type="entry name" value="Peptidase_M28"/>
</dbReference>
<reference evidence="6 7" key="1">
    <citation type="journal article" name="Sci. Rep.">
        <title>Telomere-to-telomere assembled and centromere annotated genomes of the two main subspecies of the button mushroom Agaricus bisporus reveal especially polymorphic chromosome ends.</title>
        <authorList>
            <person name="Sonnenberg A.S.M."/>
            <person name="Sedaghat-Telgerd N."/>
            <person name="Lavrijssen B."/>
            <person name="Ohm R.A."/>
            <person name="Hendrickx P.M."/>
            <person name="Scholtmeijer K."/>
            <person name="Baars J.J.P."/>
            <person name="van Peer A."/>
        </authorList>
    </citation>
    <scope>NUCLEOTIDE SEQUENCE [LARGE SCALE GENOMIC DNA]</scope>
    <source>
        <strain evidence="6 7">H119_p4</strain>
    </source>
</reference>
<sequence>MNSDHIMAAKGDRILPQYLDDKHSYNEIDVPPTNLKPRLGKGHRLVFFIVGAILFYGAFKILGHDSSVQENLVRPHRIPPKVAEKIFLSVPNIESAFKASRDYATHPHLAGSTEDFEDARTILSLFQDEFHIRPPHQEPIFSAGSEESRDATLKLSSKHAPRRPTAWIDIYYPVLNTGLDHSLSILNSDSGIVEWEADLDEDGDPRDAEAAKYRTSVPTWHGLSSDGDVTGQLVYANYGAQEDYQQLVAAGVDFTGKIVLVRYGGIFRGLKIKGAQELGAAGVLIYSDPRDDGYVTVANGFAAYPAGPARNPTSVQRGSVQFLSAYPGDPTTPGYPAYEDAERTNGTNIPAVPSIPISWNNAQRLFEEIGDLYIEDKAGNKKLSGNVSRNKVRLVNHVNTKVTPIWNTMAAIPGHIKNEVVVIGCHRDAWVMGAADPTSGTVSLHEVIKGLGALLKHGWTPLRTIVFASWDAEEYGLVGSTEWGEDFADWISDNVVAYINVDVSVSGSRWDARGSPSLAHLIKDIALTVDHPNQPGKKLWDAREDDGPFKGYNLTVDNDFRKMHAQAEAIRRASKTGVSPLGSGSDYTVFIQRLGVAAVDQGFGNTDTDAPYHYHSIYDSQFWQEVYADPGFYRHVAIAKHIGMMGLRFSDSLLLPLNTTQYALELSDYLDGVEALASENLSELPDFTPLRDSIADVQAASAKLDIEKQKALEDFEKILKHLPPYPSSFLLNNPRRHCQSSSYTIAIKDWIKGVFGVPPTKVTAASYDIAKVFGEDSWERVLNYAYEDDTLPPWLPGPVKRFIEAARRLGRSNKKLKSFERGFISEGGIKDREWYKHLGVAPGKWLGYGATTFPALTEAITFEKDVKMAEFEVGRLTELLNKLAERITPA</sequence>
<dbReference type="Proteomes" id="UP000629468">
    <property type="component" value="Unassembled WGS sequence"/>
</dbReference>
<keyword evidence="2" id="KW-0812">Transmembrane</keyword>
<dbReference type="InterPro" id="IPR036757">
    <property type="entry name" value="TFR-like_dimer_dom_sf"/>
</dbReference>
<evidence type="ECO:0000259" key="3">
    <source>
        <dbReference type="Pfam" id="PF02225"/>
    </source>
</evidence>
<feature type="domain" description="Peptidase M28" evidence="5">
    <location>
        <begin position="407"/>
        <end position="619"/>
    </location>
</feature>
<evidence type="ECO:0000259" key="4">
    <source>
        <dbReference type="Pfam" id="PF04253"/>
    </source>
</evidence>
<dbReference type="FunFam" id="3.40.630.10:FF:000101">
    <property type="entry name" value="N-acetylated alpha-linked acidic dipeptidase like 1"/>
    <property type="match status" value="1"/>
</dbReference>
<dbReference type="SUPFAM" id="SSF53187">
    <property type="entry name" value="Zn-dependent exopeptidases"/>
    <property type="match status" value="1"/>
</dbReference>
<dbReference type="GO" id="GO:0004180">
    <property type="term" value="F:carboxypeptidase activity"/>
    <property type="evidence" value="ECO:0007669"/>
    <property type="project" value="TreeGrafter"/>
</dbReference>
<dbReference type="SUPFAM" id="SSF52025">
    <property type="entry name" value="PA domain"/>
    <property type="match status" value="1"/>
</dbReference>
<protein>
    <recommendedName>
        <fullName evidence="8">Zn-dependent exopeptidase</fullName>
    </recommendedName>
</protein>
<dbReference type="EMBL" id="JABXXO010000006">
    <property type="protein sequence ID" value="KAF7776278.1"/>
    <property type="molecule type" value="Genomic_DNA"/>
</dbReference>
<evidence type="ECO:0000256" key="2">
    <source>
        <dbReference type="SAM" id="Phobius"/>
    </source>
</evidence>
<organism evidence="6 7">
    <name type="scientific">Agaricus bisporus var. burnettii</name>
    <dbReference type="NCBI Taxonomy" id="192524"/>
    <lineage>
        <taxon>Eukaryota</taxon>
        <taxon>Fungi</taxon>
        <taxon>Dikarya</taxon>
        <taxon>Basidiomycota</taxon>
        <taxon>Agaricomycotina</taxon>
        <taxon>Agaricomycetes</taxon>
        <taxon>Agaricomycetidae</taxon>
        <taxon>Agaricales</taxon>
        <taxon>Agaricineae</taxon>
        <taxon>Agaricaceae</taxon>
        <taxon>Agaricus</taxon>
    </lineage>
</organism>
<dbReference type="Gene3D" id="1.20.930.40">
    <property type="entry name" value="Transferrin receptor-like, dimerisation domain"/>
    <property type="match status" value="1"/>
</dbReference>
<dbReference type="Pfam" id="PF04389">
    <property type="entry name" value="Peptidase_M28"/>
    <property type="match status" value="1"/>
</dbReference>
<dbReference type="Pfam" id="PF04253">
    <property type="entry name" value="TFR_dimer"/>
    <property type="match status" value="1"/>
</dbReference>